<protein>
    <submittedName>
        <fullName evidence="3">Type III restriction enzyme, res subunit</fullName>
    </submittedName>
</protein>
<dbReference type="STRING" id="1121432.SAMN02745219_02538"/>
<dbReference type="Gene3D" id="3.40.50.300">
    <property type="entry name" value="P-loop containing nucleotide triphosphate hydrolases"/>
    <property type="match status" value="2"/>
</dbReference>
<sequence length="851" mass="99626">MSTISFLDKLWQTFEQCRGYSSAEFVGKRLRQEENERFYEGDFFKKVFPETQNILRHIREVGFLRPPQVDAFELYVYLKEIQGNPTIKELYRRLLFPEGTPMDVLSLTAEQLEEIKQKKALLEALDSELQGLAYPNWLFALGMGTGKTILMATMIFYDFILAEHYPEDGRFAKNALVFAPDTTIIDSLREIQDFDYSKVIPQEYALFLSSNLKFHYLSDVQAELSVLPDSAYNIIVSNVQKIILKKQGNNSNGQQTLFPVVKDMEGEWKVNDRLRKLEQLDNLAVFVDEAHHAFGTSITNDLKRVRETINRLDRKSPLAGCINLTGTPYVDGKMLPEVVFFYSVKQAIDDGHLKQVRFIDYANTKTEEFIRDVVDRFWRQYGEERREGLLPKIAFYCTTISELEDEFRPLLEKVLAEKSIPLTKILVNHSDVENENIRRFRLLDTPESEDQFILLVGKGTEGWNCRSLFATAMYRRPRSKVFLLQSSLRCLRAIGNMPQTATIFLSTENRTILENEIQKNLGTTISELEGRKNKRMVTIQKRKDVKIKLAKQRIKVLRQYQEQTGQIKLALDEYYTNHKNEFVALVTEREMTTNGKKMKLAVKDSQTLQRRQKRYTLYTLVEEISRYTHLPCLKVEKILRNSDMGIEGCLAWVNCENRLIEVIVRRILDAVFRYELVDEVEWEEVELAKNFPMDWVVEEDKKTLEMYDGRYPNSFHIEPYIFDNESEKRLFEYFVEHRDIEEIYYTGGITDAGHNEFYVEYYDELEKRWRHYYPDFILKLKHNGWAVVEVKQAEQTVHPNVIAKEKAARELFEKLNSIHYIIKRDDEISRGIFQDIITAASSIGSPLSPTS</sequence>
<keyword evidence="4" id="KW-1185">Reference proteome</keyword>
<dbReference type="SUPFAM" id="SSF52540">
    <property type="entry name" value="P-loop containing nucleoside triphosphate hydrolases"/>
    <property type="match status" value="2"/>
</dbReference>
<dbReference type="InterPro" id="IPR014833">
    <property type="entry name" value="TnsA_N"/>
</dbReference>
<proteinExistence type="predicted"/>
<dbReference type="GO" id="GO:0003677">
    <property type="term" value="F:DNA binding"/>
    <property type="evidence" value="ECO:0007669"/>
    <property type="project" value="InterPro"/>
</dbReference>
<dbReference type="PANTHER" id="PTHR47396">
    <property type="entry name" value="TYPE I RESTRICTION ENZYME ECOKI R PROTEIN"/>
    <property type="match status" value="1"/>
</dbReference>
<gene>
    <name evidence="3" type="ORF">SAMN02745219_02538</name>
</gene>
<dbReference type="Pfam" id="PF08722">
    <property type="entry name" value="Tn7_TnsA-like_N"/>
    <property type="match status" value="1"/>
</dbReference>
<reference evidence="4" key="1">
    <citation type="submission" date="2016-11" db="EMBL/GenBank/DDBJ databases">
        <authorList>
            <person name="Varghese N."/>
            <person name="Submissions S."/>
        </authorList>
    </citation>
    <scope>NUCLEOTIDE SEQUENCE [LARGE SCALE GENOMIC DNA]</scope>
    <source>
        <strain evidence="4">DSM 16057</strain>
    </source>
</reference>
<dbReference type="EMBL" id="FQZM01000034">
    <property type="protein sequence ID" value="SHJ43197.1"/>
    <property type="molecule type" value="Genomic_DNA"/>
</dbReference>
<dbReference type="AlphaFoldDB" id="A0A1M6J930"/>
<evidence type="ECO:0000313" key="4">
    <source>
        <dbReference type="Proteomes" id="UP000184529"/>
    </source>
</evidence>
<dbReference type="PANTHER" id="PTHR47396:SF1">
    <property type="entry name" value="ATP-DEPENDENT HELICASE IRC3-RELATED"/>
    <property type="match status" value="1"/>
</dbReference>
<evidence type="ECO:0000259" key="2">
    <source>
        <dbReference type="Pfam" id="PF08722"/>
    </source>
</evidence>
<dbReference type="InterPro" id="IPR050742">
    <property type="entry name" value="Helicase_Restrict-Modif_Enz"/>
</dbReference>
<dbReference type="InterPro" id="IPR006935">
    <property type="entry name" value="Helicase/UvrB_N"/>
</dbReference>
<dbReference type="GO" id="GO:0005524">
    <property type="term" value="F:ATP binding"/>
    <property type="evidence" value="ECO:0007669"/>
    <property type="project" value="InterPro"/>
</dbReference>
<accession>A0A1M6J930</accession>
<dbReference type="GO" id="GO:0016787">
    <property type="term" value="F:hydrolase activity"/>
    <property type="evidence" value="ECO:0007669"/>
    <property type="project" value="InterPro"/>
</dbReference>
<dbReference type="GO" id="GO:0005829">
    <property type="term" value="C:cytosol"/>
    <property type="evidence" value="ECO:0007669"/>
    <property type="project" value="TreeGrafter"/>
</dbReference>
<evidence type="ECO:0000313" key="3">
    <source>
        <dbReference type="EMBL" id="SHJ43197.1"/>
    </source>
</evidence>
<feature type="domain" description="Helicase/UvrB N-terminal" evidence="1">
    <location>
        <begin position="136"/>
        <end position="328"/>
    </location>
</feature>
<dbReference type="OrthoDB" id="9804145at2"/>
<evidence type="ECO:0000259" key="1">
    <source>
        <dbReference type="Pfam" id="PF04851"/>
    </source>
</evidence>
<dbReference type="InterPro" id="IPR027417">
    <property type="entry name" value="P-loop_NTPase"/>
</dbReference>
<dbReference type="Proteomes" id="UP000184529">
    <property type="component" value="Unassembled WGS sequence"/>
</dbReference>
<feature type="domain" description="TnsA endonuclease N-terminal" evidence="2">
    <location>
        <begin position="759"/>
        <end position="822"/>
    </location>
</feature>
<name>A0A1M6J930_9FIRM</name>
<organism evidence="3 4">
    <name type="scientific">Desulfofundulus thermosubterraneus DSM 16057</name>
    <dbReference type="NCBI Taxonomy" id="1121432"/>
    <lineage>
        <taxon>Bacteria</taxon>
        <taxon>Bacillati</taxon>
        <taxon>Bacillota</taxon>
        <taxon>Clostridia</taxon>
        <taxon>Eubacteriales</taxon>
        <taxon>Peptococcaceae</taxon>
        <taxon>Desulfofundulus</taxon>
    </lineage>
</organism>
<dbReference type="Pfam" id="PF04851">
    <property type="entry name" value="ResIII"/>
    <property type="match status" value="1"/>
</dbReference>